<accession>A0A540L216</accession>
<proteinExistence type="inferred from homology"/>
<dbReference type="PRINTS" id="PR00046">
    <property type="entry name" value="SIGMA70FCT"/>
</dbReference>
<gene>
    <name evidence="7" type="ORF">C1H46_033961</name>
</gene>
<dbReference type="Pfam" id="PF04542">
    <property type="entry name" value="Sigma70_r2"/>
    <property type="match status" value="1"/>
</dbReference>
<dbReference type="InterPro" id="IPR050239">
    <property type="entry name" value="Sigma-70_RNA_pol_init_factors"/>
</dbReference>
<dbReference type="GO" id="GO:0003677">
    <property type="term" value="F:DNA binding"/>
    <property type="evidence" value="ECO:0007669"/>
    <property type="project" value="UniProtKB-KW"/>
</dbReference>
<dbReference type="CDD" id="cd06171">
    <property type="entry name" value="Sigma70_r4"/>
    <property type="match status" value="1"/>
</dbReference>
<dbReference type="GO" id="GO:0071482">
    <property type="term" value="P:cellular response to light stimulus"/>
    <property type="evidence" value="ECO:0007669"/>
    <property type="project" value="UniProtKB-ARBA"/>
</dbReference>
<reference evidence="7 8" key="1">
    <citation type="journal article" date="2019" name="G3 (Bethesda)">
        <title>Sequencing of a Wild Apple (Malus baccata) Genome Unravels the Differences Between Cultivated and Wild Apple Species Regarding Disease Resistance and Cold Tolerance.</title>
        <authorList>
            <person name="Chen X."/>
        </authorList>
    </citation>
    <scope>NUCLEOTIDE SEQUENCE [LARGE SCALE GENOMIC DNA]</scope>
    <source>
        <strain evidence="8">cv. Shandingzi</strain>
        <tissue evidence="7">Leaves</tissue>
    </source>
</reference>
<dbReference type="Proteomes" id="UP000315295">
    <property type="component" value="Unassembled WGS sequence"/>
</dbReference>
<keyword evidence="5" id="KW-0804">Transcription</keyword>
<dbReference type="Pfam" id="PF04539">
    <property type="entry name" value="Sigma70_r3"/>
    <property type="match status" value="1"/>
</dbReference>
<protein>
    <recommendedName>
        <fullName evidence="6">RNA polymerase sigma-70 domain-containing protein</fullName>
    </recommendedName>
</protein>
<keyword evidence="2" id="KW-0805">Transcription regulation</keyword>
<dbReference type="Pfam" id="PF04545">
    <property type="entry name" value="Sigma70_r4"/>
    <property type="match status" value="1"/>
</dbReference>
<dbReference type="STRING" id="106549.A0A540L216"/>
<evidence type="ECO:0000259" key="6">
    <source>
        <dbReference type="PROSITE" id="PS00715"/>
    </source>
</evidence>
<evidence type="ECO:0000313" key="7">
    <source>
        <dbReference type="EMBL" id="TQD80498.1"/>
    </source>
</evidence>
<evidence type="ECO:0000256" key="1">
    <source>
        <dbReference type="ARBA" id="ARBA00007788"/>
    </source>
</evidence>
<dbReference type="GO" id="GO:0016987">
    <property type="term" value="F:sigma factor activity"/>
    <property type="evidence" value="ECO:0007669"/>
    <property type="project" value="UniProtKB-KW"/>
</dbReference>
<dbReference type="InterPro" id="IPR013324">
    <property type="entry name" value="RNA_pol_sigma_r3/r4-like"/>
</dbReference>
<keyword evidence="4" id="KW-0238">DNA-binding</keyword>
<evidence type="ECO:0000256" key="3">
    <source>
        <dbReference type="ARBA" id="ARBA00023082"/>
    </source>
</evidence>
<dbReference type="AlphaFoldDB" id="A0A540L216"/>
<dbReference type="GO" id="GO:0006352">
    <property type="term" value="P:DNA-templated transcription initiation"/>
    <property type="evidence" value="ECO:0007669"/>
    <property type="project" value="InterPro"/>
</dbReference>
<keyword evidence="8" id="KW-1185">Reference proteome</keyword>
<dbReference type="InterPro" id="IPR007630">
    <property type="entry name" value="RNA_pol_sigma70_r4"/>
</dbReference>
<dbReference type="InterPro" id="IPR013325">
    <property type="entry name" value="RNA_pol_sigma_r2"/>
</dbReference>
<dbReference type="InterPro" id="IPR007624">
    <property type="entry name" value="RNA_pol_sigma70_r3"/>
</dbReference>
<dbReference type="EMBL" id="VIEB01000806">
    <property type="protein sequence ID" value="TQD80498.1"/>
    <property type="molecule type" value="Genomic_DNA"/>
</dbReference>
<evidence type="ECO:0000256" key="2">
    <source>
        <dbReference type="ARBA" id="ARBA00023015"/>
    </source>
</evidence>
<evidence type="ECO:0000313" key="8">
    <source>
        <dbReference type="Proteomes" id="UP000315295"/>
    </source>
</evidence>
<dbReference type="InterPro" id="IPR007627">
    <property type="entry name" value="RNA_pol_sigma70_r2"/>
</dbReference>
<name>A0A540L216_MALBA</name>
<feature type="domain" description="RNA polymerase sigma-70" evidence="6">
    <location>
        <begin position="360"/>
        <end position="373"/>
    </location>
</feature>
<sequence>MGFGFRLNLLKSGFPLQRSHWQTASSPSKLSSTSVRGREGSFNSARLSFLSIISEEGETSGKDTLKIYSCSSASPQIIEDGFPDLEEYMKLLPRTFATQIRFRRVPKSSSSNTTGNNHMPDGYFRSSKCLEACSAAHFSLLLKNLDALEETFANSDVLKLENEILSQLGRLGALQVFDAYLSRTLTSSSFFDLSDIPTVPIEEYKMDKKVDNDRGKTIVWSGKKEERRSRKRASDNARVSSELLSPKTTWEGFKPPTVSSAKRASNSRRRRLTIVLNEAELSTGVKVIANLERVKATLEKETGTVATLSCWAEAAGVQKKVLLQKLHFGWYCQDELIRSTRSLVLYLARSYRGLGVAMDDLLQAGNLGLLQGAERYDHSRGYRFSTYVRYWIKKSMSRLVARHARGIQIPFTLSKAINQIQKARKATYNSQMKYPDDDEIAKITGLSLARIKSASTCLRVVGSIDDKMWDSSAGTFMEFTADKSIKSPEETVTRQHMKKDIHDLLKCLNSKERQVLVLRYGLNNYDPKSLEEIGKLFDVSKEWIRKIEKKALTKLRDDETHTSLSHYLNN</sequence>
<dbReference type="InterPro" id="IPR000943">
    <property type="entry name" value="RNA_pol_sigma70"/>
</dbReference>
<dbReference type="PANTHER" id="PTHR30603:SF13">
    <property type="entry name" value="RNA POLYMERASE SIGMA FACTOR SIGC"/>
    <property type="match status" value="1"/>
</dbReference>
<dbReference type="SUPFAM" id="SSF88659">
    <property type="entry name" value="Sigma3 and sigma4 domains of RNA polymerase sigma factors"/>
    <property type="match status" value="2"/>
</dbReference>
<dbReference type="PANTHER" id="PTHR30603">
    <property type="entry name" value="RNA POLYMERASE SIGMA FACTOR RPO"/>
    <property type="match status" value="1"/>
</dbReference>
<dbReference type="Gene3D" id="1.20.120.1810">
    <property type="match status" value="1"/>
</dbReference>
<dbReference type="InterPro" id="IPR014284">
    <property type="entry name" value="RNA_pol_sigma-70_dom"/>
</dbReference>
<dbReference type="NCBIfam" id="TIGR02937">
    <property type="entry name" value="sigma70-ECF"/>
    <property type="match status" value="1"/>
</dbReference>
<comment type="similarity">
    <text evidence="1">Belongs to the sigma-70 factor family.</text>
</comment>
<organism evidence="7 8">
    <name type="scientific">Malus baccata</name>
    <name type="common">Siberian crab apple</name>
    <name type="synonym">Pyrus baccata</name>
    <dbReference type="NCBI Taxonomy" id="106549"/>
    <lineage>
        <taxon>Eukaryota</taxon>
        <taxon>Viridiplantae</taxon>
        <taxon>Streptophyta</taxon>
        <taxon>Embryophyta</taxon>
        <taxon>Tracheophyta</taxon>
        <taxon>Spermatophyta</taxon>
        <taxon>Magnoliopsida</taxon>
        <taxon>eudicotyledons</taxon>
        <taxon>Gunneridae</taxon>
        <taxon>Pentapetalae</taxon>
        <taxon>rosids</taxon>
        <taxon>fabids</taxon>
        <taxon>Rosales</taxon>
        <taxon>Rosaceae</taxon>
        <taxon>Amygdaloideae</taxon>
        <taxon>Maleae</taxon>
        <taxon>Malus</taxon>
    </lineage>
</organism>
<keyword evidence="3" id="KW-0731">Sigma factor</keyword>
<dbReference type="SUPFAM" id="SSF88946">
    <property type="entry name" value="Sigma2 domain of RNA polymerase sigma factors"/>
    <property type="match status" value="1"/>
</dbReference>
<evidence type="ECO:0000256" key="4">
    <source>
        <dbReference type="ARBA" id="ARBA00023125"/>
    </source>
</evidence>
<evidence type="ECO:0000256" key="5">
    <source>
        <dbReference type="ARBA" id="ARBA00023163"/>
    </source>
</evidence>
<comment type="caution">
    <text evidence="7">The sequence shown here is derived from an EMBL/GenBank/DDBJ whole genome shotgun (WGS) entry which is preliminary data.</text>
</comment>
<dbReference type="PROSITE" id="PS00715">
    <property type="entry name" value="SIGMA70_1"/>
    <property type="match status" value="1"/>
</dbReference>
<dbReference type="Gene3D" id="1.20.140.160">
    <property type="match status" value="1"/>
</dbReference>